<dbReference type="SUPFAM" id="SSF46955">
    <property type="entry name" value="Putative DNA-binding domain"/>
    <property type="match status" value="1"/>
</dbReference>
<dbReference type="Gene3D" id="1.25.40.10">
    <property type="entry name" value="Tetratricopeptide repeat domain"/>
    <property type="match status" value="1"/>
</dbReference>
<keyword evidence="6" id="KW-1185">Reference proteome</keyword>
<proteinExistence type="predicted"/>
<evidence type="ECO:0000256" key="1">
    <source>
        <dbReference type="ARBA" id="ARBA00022737"/>
    </source>
</evidence>
<reference evidence="5 6" key="1">
    <citation type="submission" date="2019-02" db="EMBL/GenBank/DDBJ databases">
        <title>Deep-cultivation of Planctomycetes and their phenomic and genomic characterization uncovers novel biology.</title>
        <authorList>
            <person name="Wiegand S."/>
            <person name="Jogler M."/>
            <person name="Boedeker C."/>
            <person name="Pinto D."/>
            <person name="Vollmers J."/>
            <person name="Rivas-Marin E."/>
            <person name="Kohn T."/>
            <person name="Peeters S.H."/>
            <person name="Heuer A."/>
            <person name="Rast P."/>
            <person name="Oberbeckmann S."/>
            <person name="Bunk B."/>
            <person name="Jeske O."/>
            <person name="Meyerdierks A."/>
            <person name="Storesund J.E."/>
            <person name="Kallscheuer N."/>
            <person name="Luecker S."/>
            <person name="Lage O.M."/>
            <person name="Pohl T."/>
            <person name="Merkel B.J."/>
            <person name="Hornburger P."/>
            <person name="Mueller R.-W."/>
            <person name="Bruemmer F."/>
            <person name="Labrenz M."/>
            <person name="Spormann A.M."/>
            <person name="Op Den Camp H."/>
            <person name="Overmann J."/>
            <person name="Amann R."/>
            <person name="Jetten M.S.M."/>
            <person name="Mascher T."/>
            <person name="Medema M.H."/>
            <person name="Devos D.P."/>
            <person name="Kaster A.-K."/>
            <person name="Ovreas L."/>
            <person name="Rohde M."/>
            <person name="Galperin M.Y."/>
            <person name="Jogler C."/>
        </authorList>
    </citation>
    <scope>NUCLEOTIDE SEQUENCE [LARGE SCALE GENOMIC DNA]</scope>
    <source>
        <strain evidence="5 6">KOR42</strain>
    </source>
</reference>
<protein>
    <submittedName>
        <fullName evidence="5">DNA polymerase III subunit epsilon</fullName>
    </submittedName>
</protein>
<evidence type="ECO:0000313" key="5">
    <source>
        <dbReference type="EMBL" id="TWT55805.1"/>
    </source>
</evidence>
<dbReference type="PROSITE" id="PS50005">
    <property type="entry name" value="TPR"/>
    <property type="match status" value="1"/>
</dbReference>
<dbReference type="Gene3D" id="1.10.1660.10">
    <property type="match status" value="1"/>
</dbReference>
<dbReference type="InterPro" id="IPR011990">
    <property type="entry name" value="TPR-like_helical_dom_sf"/>
</dbReference>
<dbReference type="Pfam" id="PF13432">
    <property type="entry name" value="TPR_16"/>
    <property type="match status" value="1"/>
</dbReference>
<evidence type="ECO:0000313" key="6">
    <source>
        <dbReference type="Proteomes" id="UP000317243"/>
    </source>
</evidence>
<accession>A0A5C5X0W5</accession>
<dbReference type="CDD" id="cd17748">
    <property type="entry name" value="BRCT_DNA_ligase_like"/>
    <property type="match status" value="1"/>
</dbReference>
<dbReference type="Proteomes" id="UP000317243">
    <property type="component" value="Unassembled WGS sequence"/>
</dbReference>
<dbReference type="EMBL" id="SIHI01000002">
    <property type="protein sequence ID" value="TWT55805.1"/>
    <property type="molecule type" value="Genomic_DNA"/>
</dbReference>
<dbReference type="InterPro" id="IPR052346">
    <property type="entry name" value="O-mannosyl-transferase_TMTC"/>
</dbReference>
<dbReference type="GO" id="GO:0003677">
    <property type="term" value="F:DNA binding"/>
    <property type="evidence" value="ECO:0007669"/>
    <property type="project" value="InterPro"/>
</dbReference>
<dbReference type="InterPro" id="IPR019734">
    <property type="entry name" value="TPR_rpt"/>
</dbReference>
<dbReference type="Pfam" id="PF13411">
    <property type="entry name" value="MerR_1"/>
    <property type="match status" value="1"/>
</dbReference>
<dbReference type="SUPFAM" id="SSF48452">
    <property type="entry name" value="TPR-like"/>
    <property type="match status" value="1"/>
</dbReference>
<dbReference type="InterPro" id="IPR001357">
    <property type="entry name" value="BRCT_dom"/>
</dbReference>
<dbReference type="Gene3D" id="3.40.50.10190">
    <property type="entry name" value="BRCT domain"/>
    <property type="match status" value="1"/>
</dbReference>
<keyword evidence="2 3" id="KW-0802">TPR repeat</keyword>
<sequence>MFGFRQLMSTRSTMSQPLFSGDLSSTDSSPCLQGERVAFTGTLASMTHSEAARLVEQNGGAAVEHVSRQLTMIVIGEEGWPLDDNGQPSVKLQQVDRLLEAGAEIQVINESQWLTLLGLNDYREEVHRLYTPAMLSSILGVSVHVIRRWERIGMIHPVRRVHRLPYFDFREVSSARRLSELLDAGIQRQELEDGLKKLPSVQRGDERPLEQLEILAHSLGVLVRDAHGLVIPESGQRVFDFDDPTPEQPDLATLDEPESILFSEVVKDATESSVDLTTKRDWLVEGCRLYDAGRVKDALEAFRLAAMASPASSDVHFQIGECLYRLGSVEGALERYYTAVEHDDEFLEAWTQIGCLHRELNDLQAAKTAFLVALTILPEYPDAHYHLAETLFELDDISSAREHWTEYLKHDQRGPWADVARQRLEVFDIDSMSTTSPIL</sequence>
<dbReference type="PANTHER" id="PTHR44227">
    <property type="match status" value="1"/>
</dbReference>
<dbReference type="SUPFAM" id="SSF52113">
    <property type="entry name" value="BRCT domain"/>
    <property type="match status" value="1"/>
</dbReference>
<evidence type="ECO:0000256" key="3">
    <source>
        <dbReference type="PROSITE-ProRule" id="PRU00339"/>
    </source>
</evidence>
<keyword evidence="1" id="KW-0677">Repeat</keyword>
<dbReference type="PANTHER" id="PTHR44227:SF3">
    <property type="entry name" value="PROTEIN O-MANNOSYL-TRANSFERASE TMTC4"/>
    <property type="match status" value="1"/>
</dbReference>
<feature type="repeat" description="TPR" evidence="3">
    <location>
        <begin position="347"/>
        <end position="380"/>
    </location>
</feature>
<dbReference type="PROSITE" id="PS00552">
    <property type="entry name" value="HTH_MERR_1"/>
    <property type="match status" value="1"/>
</dbReference>
<dbReference type="InterPro" id="IPR000551">
    <property type="entry name" value="MerR-type_HTH_dom"/>
</dbReference>
<dbReference type="SMART" id="SM00028">
    <property type="entry name" value="TPR"/>
    <property type="match status" value="3"/>
</dbReference>
<comment type="caution">
    <text evidence="5">The sequence shown here is derived from an EMBL/GenBank/DDBJ whole genome shotgun (WGS) entry which is preliminary data.</text>
</comment>
<dbReference type="InterPro" id="IPR009061">
    <property type="entry name" value="DNA-bd_dom_put_sf"/>
</dbReference>
<feature type="domain" description="BRCT" evidence="4">
    <location>
        <begin position="27"/>
        <end position="114"/>
    </location>
</feature>
<dbReference type="GO" id="GO:0006355">
    <property type="term" value="P:regulation of DNA-templated transcription"/>
    <property type="evidence" value="ECO:0007669"/>
    <property type="project" value="InterPro"/>
</dbReference>
<evidence type="ECO:0000256" key="2">
    <source>
        <dbReference type="ARBA" id="ARBA00022803"/>
    </source>
</evidence>
<organism evidence="5 6">
    <name type="scientific">Thalassoglobus neptunius</name>
    <dbReference type="NCBI Taxonomy" id="1938619"/>
    <lineage>
        <taxon>Bacteria</taxon>
        <taxon>Pseudomonadati</taxon>
        <taxon>Planctomycetota</taxon>
        <taxon>Planctomycetia</taxon>
        <taxon>Planctomycetales</taxon>
        <taxon>Planctomycetaceae</taxon>
        <taxon>Thalassoglobus</taxon>
    </lineage>
</organism>
<name>A0A5C5X0W5_9PLAN</name>
<gene>
    <name evidence="5" type="ORF">KOR42_26160</name>
</gene>
<dbReference type="InterPro" id="IPR036420">
    <property type="entry name" value="BRCT_dom_sf"/>
</dbReference>
<dbReference type="PROSITE" id="PS50172">
    <property type="entry name" value="BRCT"/>
    <property type="match status" value="1"/>
</dbReference>
<dbReference type="Pfam" id="PF13181">
    <property type="entry name" value="TPR_8"/>
    <property type="match status" value="1"/>
</dbReference>
<evidence type="ECO:0000259" key="4">
    <source>
        <dbReference type="PROSITE" id="PS50172"/>
    </source>
</evidence>
<dbReference type="AlphaFoldDB" id="A0A5C5X0W5"/>